<dbReference type="AlphaFoldDB" id="A0A891XJ45"/>
<evidence type="ECO:0000313" key="1">
    <source>
        <dbReference type="EMBL" id="QRN45793.1"/>
    </source>
</evidence>
<reference evidence="1" key="1">
    <citation type="journal article" date="2021" name="Fungal Biol.">
        <title>Unidirectional mating-type switching confers self-fertility to Thielaviopsis cerberus, the only homothallic species in the genus.</title>
        <authorList>
            <person name="Kramer D."/>
            <person name="Lane F.A."/>
            <person name="Steenkamp E.T."/>
            <person name="Wingfield B.D."/>
            <person name="Wilken P.M."/>
        </authorList>
    </citation>
    <scope>NUCLEOTIDE SEQUENCE</scope>
    <source>
        <strain evidence="1">CMW36653</strain>
    </source>
</reference>
<gene>
    <name evidence="1" type="primary">MAT1-1-2</name>
</gene>
<dbReference type="Pfam" id="PF17043">
    <property type="entry name" value="MAT1-1-2"/>
    <property type="match status" value="1"/>
</dbReference>
<proteinExistence type="predicted"/>
<dbReference type="EMBL" id="MW057848">
    <property type="protein sequence ID" value="QRN45793.1"/>
    <property type="molecule type" value="Genomic_DNA"/>
</dbReference>
<accession>A0A891XJ45</accession>
<sequence length="297" mass="33432">MSTHIGLNYKYAIHDALRAWKRSAIPFIVDVSLARGVALQGYRALILCTYLWDDENHHISKDRHVQLVASSTTTAIIAALMIINWAWRNGSKNSITSRRHEPDRREIGTEIFIRFTCDQVLPNVPDLKVFPGRELGLRPGTSVRFTDDLDIQIATKGVGGEVAWGPVPYLHPTYKVFGSQWGKFFRNRCQALLFKGNYKESKFKKRPIVFAIPSRALDGLEKIRGEYALQQVNLAEKDIPTRSQTMFATLATATGEPYPDFMSPETKHKTSMKAVPLFLNQPAGIGQAVSYLLTVPK</sequence>
<protein>
    <submittedName>
        <fullName evidence="1">Putative mating-type 1-1-2 protein</fullName>
    </submittedName>
</protein>
<dbReference type="InterPro" id="IPR031472">
    <property type="entry name" value="MAT1-1-2/MatA-2/Smr1"/>
</dbReference>
<organism evidence="1">
    <name type="scientific">Thielaviopsis cerberus</name>
    <dbReference type="NCBI Taxonomy" id="1580841"/>
    <lineage>
        <taxon>Eukaryota</taxon>
        <taxon>Fungi</taxon>
        <taxon>Dikarya</taxon>
        <taxon>Ascomycota</taxon>
        <taxon>Pezizomycotina</taxon>
        <taxon>Sordariomycetes</taxon>
        <taxon>Hypocreomycetidae</taxon>
        <taxon>Microascales</taxon>
        <taxon>Ceratocystidaceae</taxon>
        <taxon>Thielaviopsis</taxon>
    </lineage>
</organism>
<name>A0A891XJ45_9PEZI</name>